<gene>
    <name evidence="9" type="primary">pepF1_2</name>
    <name evidence="9" type="ORF">MCCS_12220</name>
</gene>
<sequence>MKGSYIMGLPSRSEVNISETWDLSPLFKDDDAFYAALDEAVKEAKAFNEKYKENLNNQETIQDALDTYAQLNIKLDTLGNYASLQFSTDQTDTSAAKLYSKYASSYGKIASNLTFLNSELLAKEESELKLLQEALPYKRFFEKLIKAKPYQLHPEVEKALASFSPVFNAPYNLYDTTKMQDIDFGTFEADGKEIPMSYVSFEGELEVDSNTEVRRNAFKAFSDTLRKYEHTTAKTYDTRVQQEKIESELRGYDSVIDFLLHDQEVSRDLYNRQIDLITKELAPHMRRYAKLLQKTNHLDKMKFEDLKISLDESYEPDITVEESRDYIKKALSVMGEEYMALVNDSYDKRYIDFVQNKGKSTGAFCASPYATNPFILISWTSKMTEVFVLAHELGHAGHFNYANNNQNVFDANCSLYFVEAPSTMNEMLMANYLLEESDDPKFKRWVIASIISRTYYHNFVTHLLEAAYQREVYNRVDAGESLTAPLLNEIKRNVISDFWGDAVEITEGAELTWMRQPHYYMGLYPYTYSAGLTIATLMSKRILNEGQKAVDAWTEVLKAGGSKPPVELAKMVDIDLTTDAPLKETIAYIGSLVDELEKLTAEIEGQ</sequence>
<keyword evidence="2 6" id="KW-0479">Metal-binding</keyword>
<comment type="cofactor">
    <cofactor evidence="6">
        <name>Zn(2+)</name>
        <dbReference type="ChEBI" id="CHEBI:29105"/>
    </cofactor>
    <text evidence="6">Binds 1 zinc ion.</text>
</comment>
<dbReference type="Gene3D" id="1.10.1370.20">
    <property type="entry name" value="Oligoendopeptidase f, C-terminal domain"/>
    <property type="match status" value="1"/>
</dbReference>
<feature type="domain" description="Oligopeptidase F N-terminal" evidence="8">
    <location>
        <begin position="131"/>
        <end position="184"/>
    </location>
</feature>
<dbReference type="Pfam" id="PF08439">
    <property type="entry name" value="Peptidase_M3_N"/>
    <property type="match status" value="1"/>
</dbReference>
<accession>A0A1W7ABA6</accession>
<dbReference type="SUPFAM" id="SSF55486">
    <property type="entry name" value="Metalloproteases ('zincins'), catalytic domain"/>
    <property type="match status" value="1"/>
</dbReference>
<dbReference type="InterPro" id="IPR001567">
    <property type="entry name" value="Pept_M3A_M3B_dom"/>
</dbReference>
<dbReference type="AlphaFoldDB" id="A0A1W7ABA6"/>
<dbReference type="EC" id="3.4.24.-" evidence="6"/>
<dbReference type="GO" id="GO:0006518">
    <property type="term" value="P:peptide metabolic process"/>
    <property type="evidence" value="ECO:0007669"/>
    <property type="project" value="TreeGrafter"/>
</dbReference>
<comment type="function">
    <text evidence="6">Has oligopeptidase activity and degrades a variety of small bioactive peptides.</text>
</comment>
<proteinExistence type="inferred from homology"/>
<evidence type="ECO:0000259" key="8">
    <source>
        <dbReference type="Pfam" id="PF08439"/>
    </source>
</evidence>
<feature type="domain" description="Peptidase M3A/M3B catalytic" evidence="7">
    <location>
        <begin position="209"/>
        <end position="586"/>
    </location>
</feature>
<evidence type="ECO:0000256" key="5">
    <source>
        <dbReference type="ARBA" id="ARBA00023049"/>
    </source>
</evidence>
<name>A0A1W7ABA6_9STAP</name>
<dbReference type="Gene3D" id="1.20.140.70">
    <property type="entry name" value="Oligopeptidase f, N-terminal domain"/>
    <property type="match status" value="1"/>
</dbReference>
<evidence type="ECO:0000313" key="9">
    <source>
        <dbReference type="EMBL" id="ARQ06868.1"/>
    </source>
</evidence>
<dbReference type="PANTHER" id="PTHR11804">
    <property type="entry name" value="PROTEASE M3 THIMET OLIGOPEPTIDASE-RELATED"/>
    <property type="match status" value="1"/>
</dbReference>
<dbReference type="Pfam" id="PF01432">
    <property type="entry name" value="Peptidase_M3"/>
    <property type="match status" value="1"/>
</dbReference>
<organism evidence="9 10">
    <name type="scientific">Macrococcoides canis</name>
    <dbReference type="NCBI Taxonomy" id="1855823"/>
    <lineage>
        <taxon>Bacteria</taxon>
        <taxon>Bacillati</taxon>
        <taxon>Bacillota</taxon>
        <taxon>Bacilli</taxon>
        <taxon>Bacillales</taxon>
        <taxon>Staphylococcaceae</taxon>
        <taxon>Macrococcoides</taxon>
    </lineage>
</organism>
<dbReference type="NCBIfam" id="TIGR00181">
    <property type="entry name" value="pepF"/>
    <property type="match status" value="1"/>
</dbReference>
<evidence type="ECO:0000256" key="3">
    <source>
        <dbReference type="ARBA" id="ARBA00022801"/>
    </source>
</evidence>
<dbReference type="PANTHER" id="PTHR11804:SF45">
    <property type="entry name" value="SIMILAR TO OLIGOENDOPEPTIDASE"/>
    <property type="match status" value="1"/>
</dbReference>
<evidence type="ECO:0000259" key="7">
    <source>
        <dbReference type="Pfam" id="PF01432"/>
    </source>
</evidence>
<dbReference type="GO" id="GO:0006508">
    <property type="term" value="P:proteolysis"/>
    <property type="evidence" value="ECO:0007669"/>
    <property type="project" value="UniProtKB-KW"/>
</dbReference>
<comment type="similarity">
    <text evidence="6">Belongs to the peptidase M3B family.</text>
</comment>
<evidence type="ECO:0000313" key="10">
    <source>
        <dbReference type="Proteomes" id="UP000194154"/>
    </source>
</evidence>
<keyword evidence="1 6" id="KW-0645">Protease</keyword>
<dbReference type="GO" id="GO:0004222">
    <property type="term" value="F:metalloendopeptidase activity"/>
    <property type="evidence" value="ECO:0007669"/>
    <property type="project" value="UniProtKB-UniRule"/>
</dbReference>
<protein>
    <recommendedName>
        <fullName evidence="6">Oligopeptidase F</fullName>
        <ecNumber evidence="6">3.4.24.-</ecNumber>
    </recommendedName>
</protein>
<evidence type="ECO:0000256" key="6">
    <source>
        <dbReference type="RuleBase" id="RU368091"/>
    </source>
</evidence>
<dbReference type="InterPro" id="IPR013647">
    <property type="entry name" value="OligopepF_N_dom"/>
</dbReference>
<keyword evidence="10" id="KW-1185">Reference proteome</keyword>
<reference evidence="9 10" key="1">
    <citation type="journal article" date="2017" name="Int. J. Syst. Evol. Microbiol.">
        <title>Macrococcus canis sp. nov., a skin bacterium associated with infections in dogs.</title>
        <authorList>
            <person name="Gobeli Brawand S."/>
            <person name="Cotting K."/>
            <person name="Gomez-Sanz E."/>
            <person name="Collaud A."/>
            <person name="Thomann A."/>
            <person name="Brodard I."/>
            <person name="Rodriguez-Campos S."/>
            <person name="Strauss C."/>
            <person name="Perreten V."/>
        </authorList>
    </citation>
    <scope>NUCLEOTIDE SEQUENCE [LARGE SCALE GENOMIC DNA]</scope>
    <source>
        <strain evidence="9 10">KM45013</strain>
    </source>
</reference>
<keyword evidence="3 6" id="KW-0378">Hydrolase</keyword>
<dbReference type="InterPro" id="IPR004438">
    <property type="entry name" value="Peptidase_M3B"/>
</dbReference>
<keyword evidence="5 6" id="KW-0482">Metalloprotease</keyword>
<dbReference type="CDD" id="cd09609">
    <property type="entry name" value="M3B_PepF"/>
    <property type="match status" value="1"/>
</dbReference>
<dbReference type="KEGG" id="mcak:MCCS_12220"/>
<evidence type="ECO:0000256" key="4">
    <source>
        <dbReference type="ARBA" id="ARBA00022833"/>
    </source>
</evidence>
<dbReference type="STRING" id="1855823.MCCS_12220"/>
<dbReference type="Proteomes" id="UP000194154">
    <property type="component" value="Chromosome"/>
</dbReference>
<evidence type="ECO:0000256" key="2">
    <source>
        <dbReference type="ARBA" id="ARBA00022723"/>
    </source>
</evidence>
<dbReference type="InterPro" id="IPR034009">
    <property type="entry name" value="M3B_PepF_4"/>
</dbReference>
<evidence type="ECO:0000256" key="1">
    <source>
        <dbReference type="ARBA" id="ARBA00022670"/>
    </source>
</evidence>
<dbReference type="EMBL" id="CP021059">
    <property type="protein sequence ID" value="ARQ06868.1"/>
    <property type="molecule type" value="Genomic_DNA"/>
</dbReference>
<keyword evidence="4 6" id="KW-0862">Zinc</keyword>
<dbReference type="InterPro" id="IPR042088">
    <property type="entry name" value="OligoPept_F_C"/>
</dbReference>
<dbReference type="InterPro" id="IPR045090">
    <property type="entry name" value="Pept_M3A_M3B"/>
</dbReference>
<dbReference type="GO" id="GO:0046872">
    <property type="term" value="F:metal ion binding"/>
    <property type="evidence" value="ECO:0007669"/>
    <property type="project" value="UniProtKB-UniRule"/>
</dbReference>